<dbReference type="Pfam" id="PF08922">
    <property type="entry name" value="DUF1905"/>
    <property type="match status" value="1"/>
</dbReference>
<dbReference type="Proteomes" id="UP001524478">
    <property type="component" value="Unassembled WGS sequence"/>
</dbReference>
<dbReference type="RefSeq" id="WP_256313032.1">
    <property type="nucleotide sequence ID" value="NZ_JANGAC010000025.1"/>
</dbReference>
<reference evidence="1 2" key="1">
    <citation type="submission" date="2022-06" db="EMBL/GenBank/DDBJ databases">
        <title>Isolation of gut microbiota from human fecal samples.</title>
        <authorList>
            <person name="Pamer E.G."/>
            <person name="Barat B."/>
            <person name="Waligurski E."/>
            <person name="Medina S."/>
            <person name="Paddock L."/>
            <person name="Mostad J."/>
        </authorList>
    </citation>
    <scope>NUCLEOTIDE SEQUENCE [LARGE SCALE GENOMIC DNA]</scope>
    <source>
        <strain evidence="1 2">DFI.7.95</strain>
    </source>
</reference>
<evidence type="ECO:0000313" key="1">
    <source>
        <dbReference type="EMBL" id="MCQ4925615.1"/>
    </source>
</evidence>
<accession>A0ABT1SGL1</accession>
<proteinExistence type="predicted"/>
<organism evidence="1 2">
    <name type="scientific">Tissierella carlieri</name>
    <dbReference type="NCBI Taxonomy" id="689904"/>
    <lineage>
        <taxon>Bacteria</taxon>
        <taxon>Bacillati</taxon>
        <taxon>Bacillota</taxon>
        <taxon>Tissierellia</taxon>
        <taxon>Tissierellales</taxon>
        <taxon>Tissierellaceae</taxon>
        <taxon>Tissierella</taxon>
    </lineage>
</organism>
<protein>
    <submittedName>
        <fullName evidence="1">DUF1905 domain-containing protein</fullName>
    </submittedName>
</protein>
<comment type="caution">
    <text evidence="1">The sequence shown here is derived from an EMBL/GenBank/DDBJ whole genome shotgun (WGS) entry which is preliminary data.</text>
</comment>
<dbReference type="InterPro" id="IPR015018">
    <property type="entry name" value="DUF1905"/>
</dbReference>
<dbReference type="EMBL" id="JANGAC010000025">
    <property type="protein sequence ID" value="MCQ4925615.1"/>
    <property type="molecule type" value="Genomic_DNA"/>
</dbReference>
<dbReference type="SUPFAM" id="SSF141694">
    <property type="entry name" value="AF2212/PG0164-like"/>
    <property type="match status" value="1"/>
</dbReference>
<sequence length="92" mass="10364">MEKVYEFEAEIKKVPDIDGAYVEIPFDVKAEFGKGRVPVNATFDGEPYEGSLVRMKTPCHIIGIRKDIRAKIGKQPGDTIKVTLVERDVNKK</sequence>
<evidence type="ECO:0000313" key="2">
    <source>
        <dbReference type="Proteomes" id="UP001524478"/>
    </source>
</evidence>
<name>A0ABT1SGL1_9FIRM</name>
<keyword evidence="2" id="KW-1185">Reference proteome</keyword>
<gene>
    <name evidence="1" type="ORF">NE686_21140</name>
</gene>
<dbReference type="Gene3D" id="2.40.30.100">
    <property type="entry name" value="AF2212/PG0164-like"/>
    <property type="match status" value="1"/>
</dbReference>
<dbReference type="InterPro" id="IPR037079">
    <property type="entry name" value="AF2212/PG0164-like_sf"/>
</dbReference>